<organism evidence="4 5">
    <name type="scientific">Streptomyces thermolineatus</name>
    <dbReference type="NCBI Taxonomy" id="44033"/>
    <lineage>
        <taxon>Bacteria</taxon>
        <taxon>Bacillati</taxon>
        <taxon>Actinomycetota</taxon>
        <taxon>Actinomycetes</taxon>
        <taxon>Kitasatosporales</taxon>
        <taxon>Streptomycetaceae</taxon>
        <taxon>Streptomyces</taxon>
    </lineage>
</organism>
<gene>
    <name evidence="4" type="ORF">GCM10010406_38420</name>
</gene>
<dbReference type="SUPFAM" id="SSF47090">
    <property type="entry name" value="PGBD-like"/>
    <property type="match status" value="1"/>
</dbReference>
<comment type="caution">
    <text evidence="4">The sequence shown here is derived from an EMBL/GenBank/DDBJ whole genome shotgun (WGS) entry which is preliminary data.</text>
</comment>
<keyword evidence="2" id="KW-0472">Membrane</keyword>
<protein>
    <recommendedName>
        <fullName evidence="3">Peptidoglycan binding-like domain-containing protein</fullName>
    </recommendedName>
</protein>
<keyword evidence="5" id="KW-1185">Reference proteome</keyword>
<feature type="compositionally biased region" description="Low complexity" evidence="1">
    <location>
        <begin position="237"/>
        <end position="295"/>
    </location>
</feature>
<dbReference type="InterPro" id="IPR036366">
    <property type="entry name" value="PGBDSf"/>
</dbReference>
<feature type="compositionally biased region" description="Basic and acidic residues" evidence="1">
    <location>
        <begin position="124"/>
        <end position="140"/>
    </location>
</feature>
<feature type="region of interest" description="Disordered" evidence="1">
    <location>
        <begin position="357"/>
        <end position="376"/>
    </location>
</feature>
<feature type="domain" description="Peptidoglycan binding-like" evidence="3">
    <location>
        <begin position="313"/>
        <end position="372"/>
    </location>
</feature>
<sequence>MGAEPCAVCGAATPGPGGAPGCGCPGRHAVDGTGPLGAPGTVPGTGPESFRPLRVRPYAPAVPSGSGRDGRDGRDAGPAGTGGPGPADGGVPGAAAATVPIPSLAHGPADLHPDDVELFPEAGSRPHEHGSGHRGGDGHGGRHGGGGTTDGRGEAGKDADAPDEPVVTLGRAAAPGRRRRARKRGVRPLAAAGAAAGVAAVTALVVALSGGDGERRDLSGPDGGRALPTVPLPSLAATTEPGSPTGSPTAPGGSSADASSSATASPSGAGTSARASTPASSSAPSGTSAESAPPTWSDNGRPGRGPVLRVGDSGSEVVELQYRLSAAGTYGTRQSDGVFDEDVKDAVARYQAREGIEGDAPGVYGPSTRRALESET</sequence>
<feature type="region of interest" description="Disordered" evidence="1">
    <location>
        <begin position="17"/>
        <end position="166"/>
    </location>
</feature>
<feature type="region of interest" description="Disordered" evidence="1">
    <location>
        <begin position="211"/>
        <end position="312"/>
    </location>
</feature>
<dbReference type="Gene3D" id="1.10.101.10">
    <property type="entry name" value="PGBD-like superfamily/PGBD"/>
    <property type="match status" value="1"/>
</dbReference>
<reference evidence="4 5" key="1">
    <citation type="journal article" date="2019" name="Int. J. Syst. Evol. Microbiol.">
        <title>The Global Catalogue of Microorganisms (GCM) 10K type strain sequencing project: providing services to taxonomists for standard genome sequencing and annotation.</title>
        <authorList>
            <consortium name="The Broad Institute Genomics Platform"/>
            <consortium name="The Broad Institute Genome Sequencing Center for Infectious Disease"/>
            <person name="Wu L."/>
            <person name="Ma J."/>
        </authorList>
    </citation>
    <scope>NUCLEOTIDE SEQUENCE [LARGE SCALE GENOMIC DNA]</scope>
    <source>
        <strain evidence="4 5">JCM 6307</strain>
    </source>
</reference>
<proteinExistence type="predicted"/>
<feature type="compositionally biased region" description="Gly residues" evidence="1">
    <location>
        <begin position="79"/>
        <end position="92"/>
    </location>
</feature>
<dbReference type="InterPro" id="IPR002477">
    <property type="entry name" value="Peptidoglycan-bd-like"/>
</dbReference>
<feature type="compositionally biased region" description="Basic and acidic residues" evidence="1">
    <location>
        <begin position="151"/>
        <end position="160"/>
    </location>
</feature>
<evidence type="ECO:0000313" key="4">
    <source>
        <dbReference type="EMBL" id="GAA2498184.1"/>
    </source>
</evidence>
<evidence type="ECO:0000256" key="1">
    <source>
        <dbReference type="SAM" id="MobiDB-lite"/>
    </source>
</evidence>
<keyword evidence="2" id="KW-1133">Transmembrane helix</keyword>
<evidence type="ECO:0000313" key="5">
    <source>
        <dbReference type="Proteomes" id="UP001501358"/>
    </source>
</evidence>
<dbReference type="Proteomes" id="UP001501358">
    <property type="component" value="Unassembled WGS sequence"/>
</dbReference>
<accession>A0ABN3M9I1</accession>
<keyword evidence="2" id="KW-0812">Transmembrane</keyword>
<dbReference type="Pfam" id="PF01471">
    <property type="entry name" value="PG_binding_1"/>
    <property type="match status" value="1"/>
</dbReference>
<dbReference type="InterPro" id="IPR036365">
    <property type="entry name" value="PGBD-like_sf"/>
</dbReference>
<dbReference type="EMBL" id="BAAATA010000024">
    <property type="protein sequence ID" value="GAA2498184.1"/>
    <property type="molecule type" value="Genomic_DNA"/>
</dbReference>
<name>A0ABN3M9I1_9ACTN</name>
<evidence type="ECO:0000256" key="2">
    <source>
        <dbReference type="SAM" id="Phobius"/>
    </source>
</evidence>
<evidence type="ECO:0000259" key="3">
    <source>
        <dbReference type="Pfam" id="PF01471"/>
    </source>
</evidence>
<feature type="transmembrane region" description="Helical" evidence="2">
    <location>
        <begin position="186"/>
        <end position="208"/>
    </location>
</feature>